<dbReference type="PANTHER" id="PTHR46575:SF1">
    <property type="entry name" value="AMYLOID PROTEIN-BINDING PROTEIN 2"/>
    <property type="match status" value="1"/>
</dbReference>
<sequence>MDLSNLIAERCVCSLYELAGKVVYEQFVTNKKYVDLRYLPDPLVYHLIRQPLEYMNNSDDPDAKEAWKNSFSAIDLTVWIRLLKYEDYRPTLFRIYQELTNGGSSSNNSILSGYEKLCHNSKNSEQITQIINYGLILGSLLSEGSWYSDSERILTLTKKLIEKLPANIFKTKISLECSHKLFHTLTMFYKFDKAAEIIEELYALCRTLDKFGVEKNYALLFTEFSRYCFHKNNYDEAFNWVTRAMNYLNSSTPVSTQIQVLRQASRVCVVRHDFVKAKYLIHQALARAEQFYGSNHYKLGGLLIDFGFYLLNSDNIEQSVSVYREALRIRIHTFGKGVNNLNVAVAEEDLAYALYVCEYSTGFFTNAMTHAENAIRTMKILLPHGNLMLCSANRVKALILEEQALDSFENPDDPEMKIMLEEAERLHKDALKWTKNTFGEENILTAKHYGNLGRLYQSMKKYKEAEEMHLKAIQLKEKILGRDDYEVGLSIGHLASLYNYQVSEYKKAEELYLRSININLKLFSESYSGLEYDYRGLMNVYEHLVDEELFLKYSNKLERWQNLRRKCVCNVIGLDFYKVIDTQPIEDIVNTFTQASAIVAATSSTANACTSHE</sequence>
<dbReference type="Gene3D" id="1.25.40.10">
    <property type="entry name" value="Tetratricopeptide repeat domain"/>
    <property type="match status" value="2"/>
</dbReference>
<dbReference type="SUPFAM" id="SSF48452">
    <property type="entry name" value="TPR-like"/>
    <property type="match status" value="2"/>
</dbReference>
<accession>A0AAN9TAC7</accession>
<protein>
    <recommendedName>
        <fullName evidence="4">Amyloid protein-binding protein 2</fullName>
    </recommendedName>
</protein>
<dbReference type="PANTHER" id="PTHR46575">
    <property type="entry name" value="AMYLOID PROTEIN-BINDING PROTEIN 2"/>
    <property type="match status" value="1"/>
</dbReference>
<feature type="repeat" description="TPR" evidence="1">
    <location>
        <begin position="446"/>
        <end position="479"/>
    </location>
</feature>
<dbReference type="InterPro" id="IPR042476">
    <property type="entry name" value="APPBP2"/>
</dbReference>
<gene>
    <name evidence="2" type="ORF">V9T40_000739</name>
</gene>
<proteinExistence type="predicted"/>
<keyword evidence="3" id="KW-1185">Reference proteome</keyword>
<dbReference type="SMART" id="SM00028">
    <property type="entry name" value="TPR"/>
    <property type="match status" value="2"/>
</dbReference>
<dbReference type="GO" id="GO:1990756">
    <property type="term" value="F:ubiquitin-like ligase-substrate adaptor activity"/>
    <property type="evidence" value="ECO:0007669"/>
    <property type="project" value="TreeGrafter"/>
</dbReference>
<dbReference type="InterPro" id="IPR011990">
    <property type="entry name" value="TPR-like_helical_dom_sf"/>
</dbReference>
<dbReference type="GO" id="GO:0006886">
    <property type="term" value="P:intracellular protein transport"/>
    <property type="evidence" value="ECO:0007669"/>
    <property type="project" value="InterPro"/>
</dbReference>
<dbReference type="GO" id="GO:0031462">
    <property type="term" value="C:Cul2-RING ubiquitin ligase complex"/>
    <property type="evidence" value="ECO:0007669"/>
    <property type="project" value="TreeGrafter"/>
</dbReference>
<evidence type="ECO:0000313" key="3">
    <source>
        <dbReference type="Proteomes" id="UP001367676"/>
    </source>
</evidence>
<name>A0AAN9TAC7_9HEMI</name>
<dbReference type="AlphaFoldDB" id="A0AAN9TAC7"/>
<dbReference type="Proteomes" id="UP001367676">
    <property type="component" value="Unassembled WGS sequence"/>
</dbReference>
<keyword evidence="1" id="KW-0802">TPR repeat</keyword>
<reference evidence="2 3" key="1">
    <citation type="submission" date="2024-03" db="EMBL/GenBank/DDBJ databases">
        <title>Adaptation during the transition from Ophiocordyceps entomopathogen to insect associate is accompanied by gene loss and intensified selection.</title>
        <authorList>
            <person name="Ward C.M."/>
            <person name="Onetto C.A."/>
            <person name="Borneman A.R."/>
        </authorList>
    </citation>
    <scope>NUCLEOTIDE SEQUENCE [LARGE SCALE GENOMIC DNA]</scope>
    <source>
        <strain evidence="2">AWRI1</strain>
        <tissue evidence="2">Single Adult Female</tissue>
    </source>
</reference>
<dbReference type="PROSITE" id="PS50005">
    <property type="entry name" value="TPR"/>
    <property type="match status" value="1"/>
</dbReference>
<dbReference type="InterPro" id="IPR019734">
    <property type="entry name" value="TPR_rpt"/>
</dbReference>
<dbReference type="Pfam" id="PF13424">
    <property type="entry name" value="TPR_12"/>
    <property type="match status" value="1"/>
</dbReference>
<organism evidence="2 3">
    <name type="scientific">Parthenolecanium corni</name>
    <dbReference type="NCBI Taxonomy" id="536013"/>
    <lineage>
        <taxon>Eukaryota</taxon>
        <taxon>Metazoa</taxon>
        <taxon>Ecdysozoa</taxon>
        <taxon>Arthropoda</taxon>
        <taxon>Hexapoda</taxon>
        <taxon>Insecta</taxon>
        <taxon>Pterygota</taxon>
        <taxon>Neoptera</taxon>
        <taxon>Paraneoptera</taxon>
        <taxon>Hemiptera</taxon>
        <taxon>Sternorrhyncha</taxon>
        <taxon>Coccoidea</taxon>
        <taxon>Coccidae</taxon>
        <taxon>Parthenolecanium</taxon>
    </lineage>
</organism>
<comment type="caution">
    <text evidence="2">The sequence shown here is derived from an EMBL/GenBank/DDBJ whole genome shotgun (WGS) entry which is preliminary data.</text>
</comment>
<dbReference type="EMBL" id="JBBCAQ010000034">
    <property type="protein sequence ID" value="KAK7580110.1"/>
    <property type="molecule type" value="Genomic_DNA"/>
</dbReference>
<evidence type="ECO:0008006" key="4">
    <source>
        <dbReference type="Google" id="ProtNLM"/>
    </source>
</evidence>
<evidence type="ECO:0000313" key="2">
    <source>
        <dbReference type="EMBL" id="KAK7580110.1"/>
    </source>
</evidence>
<evidence type="ECO:0000256" key="1">
    <source>
        <dbReference type="PROSITE-ProRule" id="PRU00339"/>
    </source>
</evidence>
<dbReference type="GO" id="GO:0043161">
    <property type="term" value="P:proteasome-mediated ubiquitin-dependent protein catabolic process"/>
    <property type="evidence" value="ECO:0007669"/>
    <property type="project" value="TreeGrafter"/>
</dbReference>